<evidence type="ECO:0000313" key="1">
    <source>
        <dbReference type="EMBL" id="SMF97247.1"/>
    </source>
</evidence>
<protein>
    <submittedName>
        <fullName evidence="1">Uncharacterized protein</fullName>
    </submittedName>
</protein>
<proteinExistence type="predicted"/>
<evidence type="ECO:0000313" key="2">
    <source>
        <dbReference type="Proteomes" id="UP000192923"/>
    </source>
</evidence>
<organism evidence="1 2">
    <name type="scientific">Methylomagnum ishizawai</name>
    <dbReference type="NCBI Taxonomy" id="1760988"/>
    <lineage>
        <taxon>Bacteria</taxon>
        <taxon>Pseudomonadati</taxon>
        <taxon>Pseudomonadota</taxon>
        <taxon>Gammaproteobacteria</taxon>
        <taxon>Methylococcales</taxon>
        <taxon>Methylococcaceae</taxon>
        <taxon>Methylomagnum</taxon>
    </lineage>
</organism>
<name>A0A1Y6D3L4_9GAMM</name>
<dbReference type="AlphaFoldDB" id="A0A1Y6D3L4"/>
<accession>A0A1Y6D3L4</accession>
<gene>
    <name evidence="1" type="ORF">SAMN02949497_4668</name>
</gene>
<dbReference type="EMBL" id="FXAM01000001">
    <property type="protein sequence ID" value="SMF97247.1"/>
    <property type="molecule type" value="Genomic_DNA"/>
</dbReference>
<keyword evidence="2" id="KW-1185">Reference proteome</keyword>
<dbReference type="STRING" id="1760988.SAMN02949497_4668"/>
<reference evidence="1 2" key="1">
    <citation type="submission" date="2016-12" db="EMBL/GenBank/DDBJ databases">
        <authorList>
            <person name="Song W.-J."/>
            <person name="Kurnit D.M."/>
        </authorList>
    </citation>
    <scope>NUCLEOTIDE SEQUENCE [LARGE SCALE GENOMIC DNA]</scope>
    <source>
        <strain evidence="1 2">175</strain>
    </source>
</reference>
<dbReference type="Proteomes" id="UP000192923">
    <property type="component" value="Unassembled WGS sequence"/>
</dbReference>
<sequence>MIWIGEAEMNKPGPVIDTDCYVFFAASRAIRLMAVRQWSMMHPPLIIDCPVRAREMDISAI</sequence>